<evidence type="ECO:0000313" key="10">
    <source>
        <dbReference type="Proteomes" id="UP000070133"/>
    </source>
</evidence>
<feature type="transmembrane region" description="Helical" evidence="7">
    <location>
        <begin position="495"/>
        <end position="515"/>
    </location>
</feature>
<dbReference type="InterPro" id="IPR011050">
    <property type="entry name" value="Pectin_lyase_fold/virulence"/>
</dbReference>
<protein>
    <recommendedName>
        <fullName evidence="8">Rhamnogalacturonase A/B/Epimerase-like pectate lyase domain-containing protein</fullName>
    </recommendedName>
</protein>
<dbReference type="Pfam" id="PF12708">
    <property type="entry name" value="Pect-lyase_RHGA_epim"/>
    <property type="match status" value="2"/>
</dbReference>
<evidence type="ECO:0000256" key="5">
    <source>
        <dbReference type="ARBA" id="ARBA00023136"/>
    </source>
</evidence>
<feature type="domain" description="Rhamnogalacturonase A/B/Epimerase-like pectate lyase" evidence="8">
    <location>
        <begin position="672"/>
        <end position="894"/>
    </location>
</feature>
<feature type="transmembrane region" description="Helical" evidence="7">
    <location>
        <begin position="82"/>
        <end position="108"/>
    </location>
</feature>
<dbReference type="GO" id="GO:0022857">
    <property type="term" value="F:transmembrane transporter activity"/>
    <property type="evidence" value="ECO:0007669"/>
    <property type="project" value="InterPro"/>
</dbReference>
<dbReference type="SUPFAM" id="SSF51126">
    <property type="entry name" value="Pectin lyase-like"/>
    <property type="match status" value="2"/>
</dbReference>
<dbReference type="EMBL" id="LFZN01000040">
    <property type="protein sequence ID" value="KXT02570.1"/>
    <property type="molecule type" value="Genomic_DNA"/>
</dbReference>
<evidence type="ECO:0000256" key="1">
    <source>
        <dbReference type="ARBA" id="ARBA00004141"/>
    </source>
</evidence>
<organism evidence="9 10">
    <name type="scientific">Pseudocercospora eumusae</name>
    <dbReference type="NCBI Taxonomy" id="321146"/>
    <lineage>
        <taxon>Eukaryota</taxon>
        <taxon>Fungi</taxon>
        <taxon>Dikarya</taxon>
        <taxon>Ascomycota</taxon>
        <taxon>Pezizomycotina</taxon>
        <taxon>Dothideomycetes</taxon>
        <taxon>Dothideomycetidae</taxon>
        <taxon>Mycosphaerellales</taxon>
        <taxon>Mycosphaerellaceae</taxon>
        <taxon>Pseudocercospora</taxon>
    </lineage>
</organism>
<dbReference type="InterPro" id="IPR012334">
    <property type="entry name" value="Pectin_lyas_fold"/>
</dbReference>
<evidence type="ECO:0000256" key="2">
    <source>
        <dbReference type="ARBA" id="ARBA00022448"/>
    </source>
</evidence>
<name>A0A139HJE7_9PEZI</name>
<dbReference type="Gene3D" id="1.20.1740.10">
    <property type="entry name" value="Amino acid/polyamine transporter I"/>
    <property type="match status" value="1"/>
</dbReference>
<dbReference type="Pfam" id="PF13520">
    <property type="entry name" value="AA_permease_2"/>
    <property type="match status" value="1"/>
</dbReference>
<feature type="transmembrane region" description="Helical" evidence="7">
    <location>
        <begin position="289"/>
        <end position="315"/>
    </location>
</feature>
<accession>A0A139HJE7</accession>
<sequence>MGRPTPIPDLKPEDAISLEDRSDEAAAVQKKGGTQTDGAEMSRMGKSQELRRNFKLVGIVGFVTILQATWENVLLANWFGLYNGGTAGVIWCTIAVWLFMLCMIASLAEMASMAPTSGGQYHWVSEFAPPSLQKPLSYVVGWCCCLGWIAGVPSCCIQLGGMVNTMVLLVNPDANVSDQWEATLLLYAFLLLAVGFNIFCAQHLPLAEGILLFVHVFGFFVFLLVFWIMGEHAPAERVFTEFYDGGNWGSKGLSCLVGLATPVWCFIGPDAGAHMSEELKDASKQLPRAMMWATVLNGVLGVTMLISFCFCITNIETVVKADSDFPIIDVLFNSTKSRAATCVLGSLLVVLLFFSTVTTVASASRQVWAFSRDQGFPFSSWIRFVRPTWEIPVNALLIVLGVSVVISAINFGSDIGFNAVVGVSNAALGFSYIISVGCIRLKRLRGEPLLPARWSLGKWGGLINDITLAFLAVIFVFSFFPNAPVKGDPRWAEDFNYAIVIFGATCVLALAYYVLGGIISAVKESGTFAIPGLTHQDSLGYLGAENSRKGTSSELSSSSDLKNKSRSFAKSFAFAPVHGQYLNPAPAYVIKPDPTVYLDWTPKNPGHGDFSDKNSSVTPWQPLSYRPPPYGKPPVCGVQSPAKQSQYWLPNLPARLEGSSPFLVDGQDYRVFRNVKDYGAKGDGETDDTDAFNRAISDQSRMLGGMGRGGSTGQPALIYIPPGTYIVSSTVQLFIGTQVIGDAINMPTIKASSEMRNETHMVSGFDFGQPSTTNFYIGLRNVVLDTSGADADDTIYALNWAVSQATNLINVYFNMPKGSKHIGIIMDGKRGGGDTGGGSGLFMGDLTFTGGLIGLIFNNQQYSLKNLKFQDVATGIAVRHAFTLTMQKINCVNVGICVDMGPIDVTGSVALIDSSCDTCGTVVNGTSTIILENIVTQNSGPTLMVNGTARSVGSLVGKTYALGHVYKNFGGNVTNNNGTFLPYTARGSLTASDGRYFTKRQPQYLDYPISAFASIKDAGARGDGVTDDTAAIQQALLANANCKITYFPHGVYLVTDTIYIPPGSRIVGQVWSTITASGPKFADESAPRPMLQVGKPGESGVVEFTDMLFTVADILPGTIIVEVNMAGSNAGDVSFHNTHFRVGGAVDSRLNTACQEESKPCKAAFMVLHLTETSSSYWENAWLWTADHDLDGSVNQQIGTGRGALIQAQKGTWLIGTGSEHHTFYAYQFDNAQNVFAALLQVESPYWQPTPRAPAPWVPNATWHDPDFSGCDKNVSQCYMQWALRIIGSDTHTLPLYGQGFWTFFNGPNYGGCDSGPEGNCQVNIVDLQDQKKGNGVELYNLNTKGIQNMVTIGGSGGRTAVRAKDNSGSWGGVIAAYLGFE</sequence>
<evidence type="ECO:0000259" key="8">
    <source>
        <dbReference type="Pfam" id="PF12708"/>
    </source>
</evidence>
<dbReference type="Gene3D" id="2.160.20.10">
    <property type="entry name" value="Single-stranded right-handed beta-helix, Pectin lyase-like"/>
    <property type="match status" value="2"/>
</dbReference>
<feature type="transmembrane region" description="Helical" evidence="7">
    <location>
        <begin position="180"/>
        <end position="199"/>
    </location>
</feature>
<dbReference type="OrthoDB" id="1046782at2759"/>
<comment type="subcellular location">
    <subcellularLocation>
        <location evidence="1">Membrane</location>
        <topology evidence="1">Multi-pass membrane protein</topology>
    </subcellularLocation>
</comment>
<evidence type="ECO:0000256" key="7">
    <source>
        <dbReference type="SAM" id="Phobius"/>
    </source>
</evidence>
<feature type="domain" description="Rhamnogalacturonase A/B/Epimerase-like pectate lyase" evidence="8">
    <location>
        <begin position="1012"/>
        <end position="1070"/>
    </location>
</feature>
<feature type="transmembrane region" description="Helical" evidence="7">
    <location>
        <begin position="415"/>
        <end position="441"/>
    </location>
</feature>
<evidence type="ECO:0000256" key="3">
    <source>
        <dbReference type="ARBA" id="ARBA00022692"/>
    </source>
</evidence>
<keyword evidence="3 7" id="KW-0812">Transmembrane</keyword>
<feature type="transmembrane region" description="Helical" evidence="7">
    <location>
        <begin position="53"/>
        <end position="70"/>
    </location>
</feature>
<feature type="region of interest" description="Disordered" evidence="6">
    <location>
        <begin position="26"/>
        <end position="45"/>
    </location>
</feature>
<comment type="caution">
    <text evidence="9">The sequence shown here is derived from an EMBL/GenBank/DDBJ whole genome shotgun (WGS) entry which is preliminary data.</text>
</comment>
<keyword evidence="5 7" id="KW-0472">Membrane</keyword>
<dbReference type="PANTHER" id="PTHR45649:SF2">
    <property type="entry name" value="ACID PERMEASE, PUTATIVE-RELATED"/>
    <property type="match status" value="1"/>
</dbReference>
<dbReference type="InterPro" id="IPR002293">
    <property type="entry name" value="AA/rel_permease1"/>
</dbReference>
<proteinExistence type="predicted"/>
<feature type="transmembrane region" description="Helical" evidence="7">
    <location>
        <begin position="462"/>
        <end position="483"/>
    </location>
</feature>
<dbReference type="FunFam" id="2.160.20.10:FF:000049">
    <property type="entry name" value="Putative exo-beta-1,3-glucanase"/>
    <property type="match status" value="1"/>
</dbReference>
<dbReference type="CDD" id="cd23668">
    <property type="entry name" value="GH55_beta13glucanase-like"/>
    <property type="match status" value="1"/>
</dbReference>
<evidence type="ECO:0000256" key="4">
    <source>
        <dbReference type="ARBA" id="ARBA00022989"/>
    </source>
</evidence>
<dbReference type="STRING" id="321146.A0A139HJE7"/>
<feature type="transmembrane region" description="Helical" evidence="7">
    <location>
        <begin position="206"/>
        <end position="228"/>
    </location>
</feature>
<keyword evidence="4 7" id="KW-1133">Transmembrane helix</keyword>
<feature type="transmembrane region" description="Helical" evidence="7">
    <location>
        <begin position="139"/>
        <end position="160"/>
    </location>
</feature>
<feature type="transmembrane region" description="Helical" evidence="7">
    <location>
        <begin position="343"/>
        <end position="368"/>
    </location>
</feature>
<dbReference type="InterPro" id="IPR024535">
    <property type="entry name" value="RHGA/B-epi-like_pectate_lyase"/>
</dbReference>
<dbReference type="GO" id="GO:0016020">
    <property type="term" value="C:membrane"/>
    <property type="evidence" value="ECO:0007669"/>
    <property type="project" value="UniProtKB-SubCell"/>
</dbReference>
<dbReference type="Proteomes" id="UP000070133">
    <property type="component" value="Unassembled WGS sequence"/>
</dbReference>
<keyword evidence="10" id="KW-1185">Reference proteome</keyword>
<gene>
    <name evidence="9" type="ORF">AC578_10659</name>
</gene>
<evidence type="ECO:0000313" key="9">
    <source>
        <dbReference type="EMBL" id="KXT02570.1"/>
    </source>
</evidence>
<dbReference type="PANTHER" id="PTHR45649">
    <property type="entry name" value="AMINO-ACID PERMEASE BAT1"/>
    <property type="match status" value="1"/>
</dbReference>
<keyword evidence="2" id="KW-0813">Transport</keyword>
<feature type="transmembrane region" description="Helical" evidence="7">
    <location>
        <begin position="389"/>
        <end position="409"/>
    </location>
</feature>
<evidence type="ECO:0000256" key="6">
    <source>
        <dbReference type="SAM" id="MobiDB-lite"/>
    </source>
</evidence>
<reference evidence="9 10" key="1">
    <citation type="submission" date="2015-07" db="EMBL/GenBank/DDBJ databases">
        <title>Comparative genomics of the Sigatoka disease complex on banana suggests a link between parallel evolutionary changes in Pseudocercospora fijiensis and Pseudocercospora eumusae and increased virulence on the banana host.</title>
        <authorList>
            <person name="Chang T.-C."/>
            <person name="Salvucci A."/>
            <person name="Crous P.W."/>
            <person name="Stergiopoulos I."/>
        </authorList>
    </citation>
    <scope>NUCLEOTIDE SEQUENCE [LARGE SCALE GENOMIC DNA]</scope>
    <source>
        <strain evidence="9 10">CBS 114824</strain>
    </source>
</reference>